<dbReference type="InterPro" id="IPR029044">
    <property type="entry name" value="Nucleotide-diphossugar_trans"/>
</dbReference>
<dbReference type="AlphaFoldDB" id="A0A2D6LZZ3"/>
<name>A0A2D6LZZ3_9ARCH</name>
<comment type="caution">
    <text evidence="2">The sequence shown here is derived from an EMBL/GenBank/DDBJ whole genome shotgun (WGS) entry which is preliminary data.</text>
</comment>
<dbReference type="EMBL" id="NZBU01000002">
    <property type="protein sequence ID" value="MAG21748.1"/>
    <property type="molecule type" value="Genomic_DNA"/>
</dbReference>
<reference evidence="3" key="1">
    <citation type="submission" date="2017-09" db="EMBL/GenBank/DDBJ databases">
        <title>The Reconstruction of 2,631 Draft Metagenome-Assembled Genomes from the Global Oceans.</title>
        <authorList>
            <person name="Tully B.J."/>
            <person name="Graham E.D."/>
            <person name="Heidelberg J.F."/>
        </authorList>
    </citation>
    <scope>NUCLEOTIDE SEQUENCE [LARGE SCALE GENOMIC DNA]</scope>
</reference>
<dbReference type="Gene3D" id="3.90.550.10">
    <property type="entry name" value="Spore Coat Polysaccharide Biosynthesis Protein SpsA, Chain A"/>
    <property type="match status" value="1"/>
</dbReference>
<dbReference type="CDD" id="cd04179">
    <property type="entry name" value="DPM_DPG-synthase_like"/>
    <property type="match status" value="1"/>
</dbReference>
<sequence length="232" mass="27418">MKLSVVVPTYNAAEFIENTYADIKFQIDKMGVDYEFLFRDDCGPDNTREKLKEIAKRDKKVRLFFNKYNQGLGYNLNQLFKDAQGDIVVYFDADLSFDVKRIPDFLNEIKLDKADVCVGSKYKGIRGRIPLNRLIPSRIYYLMNRIMFEVRVRDIGSGFVMIKKKFLDNIDLTSKRFAVHIELFHKLTKEGARIREIPIKYIHQEGGSFKMMKHGPSTLEETWQYWWRSKNE</sequence>
<dbReference type="InterPro" id="IPR050256">
    <property type="entry name" value="Glycosyltransferase_2"/>
</dbReference>
<dbReference type="Proteomes" id="UP000226592">
    <property type="component" value="Unassembled WGS sequence"/>
</dbReference>
<evidence type="ECO:0000259" key="1">
    <source>
        <dbReference type="Pfam" id="PF00535"/>
    </source>
</evidence>
<dbReference type="PANTHER" id="PTHR48090">
    <property type="entry name" value="UNDECAPRENYL-PHOSPHATE 4-DEOXY-4-FORMAMIDO-L-ARABINOSE TRANSFERASE-RELATED"/>
    <property type="match status" value="1"/>
</dbReference>
<dbReference type="PANTHER" id="PTHR48090:SF7">
    <property type="entry name" value="RFBJ PROTEIN"/>
    <property type="match status" value="1"/>
</dbReference>
<feature type="domain" description="Glycosyltransferase 2-like" evidence="1">
    <location>
        <begin position="4"/>
        <end position="169"/>
    </location>
</feature>
<organism evidence="2 3">
    <name type="scientific">Candidatus Iainarchaeum sp</name>
    <dbReference type="NCBI Taxonomy" id="3101447"/>
    <lineage>
        <taxon>Archaea</taxon>
        <taxon>Candidatus Iainarchaeota</taxon>
        <taxon>Candidatus Iainarchaeia</taxon>
        <taxon>Candidatus Iainarchaeales</taxon>
        <taxon>Candidatus Iainarchaeaceae</taxon>
        <taxon>Candidatus Iainarchaeum</taxon>
    </lineage>
</organism>
<proteinExistence type="predicted"/>
<protein>
    <recommendedName>
        <fullName evidence="1">Glycosyltransferase 2-like domain-containing protein</fullName>
    </recommendedName>
</protein>
<dbReference type="SUPFAM" id="SSF53448">
    <property type="entry name" value="Nucleotide-diphospho-sugar transferases"/>
    <property type="match status" value="1"/>
</dbReference>
<dbReference type="Pfam" id="PF00535">
    <property type="entry name" value="Glycos_transf_2"/>
    <property type="match status" value="1"/>
</dbReference>
<dbReference type="InterPro" id="IPR001173">
    <property type="entry name" value="Glyco_trans_2-like"/>
</dbReference>
<gene>
    <name evidence="2" type="ORF">CL943_00385</name>
</gene>
<evidence type="ECO:0000313" key="3">
    <source>
        <dbReference type="Proteomes" id="UP000226592"/>
    </source>
</evidence>
<evidence type="ECO:0000313" key="2">
    <source>
        <dbReference type="EMBL" id="MAG21748.1"/>
    </source>
</evidence>
<accession>A0A2D6LZZ3</accession>